<dbReference type="Proteomes" id="UP001341840">
    <property type="component" value="Unassembled WGS sequence"/>
</dbReference>
<evidence type="ECO:0000259" key="1">
    <source>
        <dbReference type="Pfam" id="PF26130"/>
    </source>
</evidence>
<sequence length="135" mass="15887">MAFFDVHMYYGGCFGHVDGIMKYKDGEKTIVIGQDEDFWCIYEAEEQLRHLGIKKRSICAMWYKDPEVEAFDIGLIQFENDRDAIDMVRLGMLRGYVELYVVHSDREIEWFSEIGYIDVGGMMWEKAMLVESKLM</sequence>
<dbReference type="InterPro" id="IPR058594">
    <property type="entry name" value="PB1-like_dom_pln"/>
</dbReference>
<accession>A0ABU6YTX5</accession>
<protein>
    <recommendedName>
        <fullName evidence="1">PB1-like domain-containing protein</fullName>
    </recommendedName>
</protein>
<reference evidence="2 3" key="1">
    <citation type="journal article" date="2023" name="Plants (Basel)">
        <title>Bridging the Gap: Combining Genomics and Transcriptomics Approaches to Understand Stylosanthes scabra, an Orphan Legume from the Brazilian Caatinga.</title>
        <authorList>
            <person name="Ferreira-Neto J.R.C."/>
            <person name="da Silva M.D."/>
            <person name="Binneck E."/>
            <person name="de Melo N.F."/>
            <person name="da Silva R.H."/>
            <person name="de Melo A.L.T.M."/>
            <person name="Pandolfi V."/>
            <person name="Bustamante F.O."/>
            <person name="Brasileiro-Vidal A.C."/>
            <person name="Benko-Iseppon A.M."/>
        </authorList>
    </citation>
    <scope>NUCLEOTIDE SEQUENCE [LARGE SCALE GENOMIC DNA]</scope>
    <source>
        <tissue evidence="2">Leaves</tissue>
    </source>
</reference>
<comment type="caution">
    <text evidence="2">The sequence shown here is derived from an EMBL/GenBank/DDBJ whole genome shotgun (WGS) entry which is preliminary data.</text>
</comment>
<proteinExistence type="predicted"/>
<dbReference type="Pfam" id="PF26130">
    <property type="entry name" value="PB1-like"/>
    <property type="match status" value="1"/>
</dbReference>
<evidence type="ECO:0000313" key="2">
    <source>
        <dbReference type="EMBL" id="MED6212373.1"/>
    </source>
</evidence>
<feature type="non-terminal residue" evidence="2">
    <location>
        <position position="135"/>
    </location>
</feature>
<feature type="domain" description="PB1-like" evidence="1">
    <location>
        <begin position="4"/>
        <end position="103"/>
    </location>
</feature>
<dbReference type="EMBL" id="JASCZI010242932">
    <property type="protein sequence ID" value="MED6212373.1"/>
    <property type="molecule type" value="Genomic_DNA"/>
</dbReference>
<name>A0ABU6YTX5_9FABA</name>
<gene>
    <name evidence="2" type="ORF">PIB30_082634</name>
</gene>
<evidence type="ECO:0000313" key="3">
    <source>
        <dbReference type="Proteomes" id="UP001341840"/>
    </source>
</evidence>
<keyword evidence="3" id="KW-1185">Reference proteome</keyword>
<organism evidence="2 3">
    <name type="scientific">Stylosanthes scabra</name>
    <dbReference type="NCBI Taxonomy" id="79078"/>
    <lineage>
        <taxon>Eukaryota</taxon>
        <taxon>Viridiplantae</taxon>
        <taxon>Streptophyta</taxon>
        <taxon>Embryophyta</taxon>
        <taxon>Tracheophyta</taxon>
        <taxon>Spermatophyta</taxon>
        <taxon>Magnoliopsida</taxon>
        <taxon>eudicotyledons</taxon>
        <taxon>Gunneridae</taxon>
        <taxon>Pentapetalae</taxon>
        <taxon>rosids</taxon>
        <taxon>fabids</taxon>
        <taxon>Fabales</taxon>
        <taxon>Fabaceae</taxon>
        <taxon>Papilionoideae</taxon>
        <taxon>50 kb inversion clade</taxon>
        <taxon>dalbergioids sensu lato</taxon>
        <taxon>Dalbergieae</taxon>
        <taxon>Pterocarpus clade</taxon>
        <taxon>Stylosanthes</taxon>
    </lineage>
</organism>